<gene>
    <name evidence="4" type="ORF">Bccel_5507</name>
</gene>
<dbReference type="AlphaFoldDB" id="A0A0L6JXD8"/>
<dbReference type="InterPro" id="IPR050570">
    <property type="entry name" value="Cell_wall_metabolism_enzyme"/>
</dbReference>
<dbReference type="InterPro" id="IPR011055">
    <property type="entry name" value="Dup_hybrid_motif"/>
</dbReference>
<proteinExistence type="predicted"/>
<organism evidence="4 5">
    <name type="scientific">Pseudobacteroides cellulosolvens ATCC 35603 = DSM 2933</name>
    <dbReference type="NCBI Taxonomy" id="398512"/>
    <lineage>
        <taxon>Bacteria</taxon>
        <taxon>Bacillati</taxon>
        <taxon>Bacillota</taxon>
        <taxon>Clostridia</taxon>
        <taxon>Eubacteriales</taxon>
        <taxon>Oscillospiraceae</taxon>
        <taxon>Pseudobacteroides</taxon>
    </lineage>
</organism>
<feature type="domain" description="M23ase beta-sheet core" evidence="3">
    <location>
        <begin position="170"/>
        <end position="268"/>
    </location>
</feature>
<sequence precursor="true">MNMKKLFPEKKLTRKKILNFLDKRLFYVVLTLCICIVGATIYLTMGKDQLGNSNNSVQGVIPDEINNPASSILGKSPEKLVPNKSDEDNKSQAATPTKIVPSATPKVTPAVSAKPTNKPTNKSGKSVAKPASGKNIAEITDMIMPVFGQICVGYSSDKPVYSKTLEQWQTHKYVEIACEKGSAVKATADGYVCEIKDDPKYGITVVLDHSNGLKTVYANLASSNMVATNQKVSIGDIIGCVGNTAVFESAEQPHLHFEVLKNDKPVNPSSYLPKE</sequence>
<dbReference type="OrthoDB" id="9801106at2"/>
<dbReference type="EMBL" id="LGTC01000001">
    <property type="protein sequence ID" value="KNY30230.1"/>
    <property type="molecule type" value="Genomic_DNA"/>
</dbReference>
<feature type="transmembrane region" description="Helical" evidence="2">
    <location>
        <begin position="25"/>
        <end position="45"/>
    </location>
</feature>
<evidence type="ECO:0000313" key="5">
    <source>
        <dbReference type="Proteomes" id="UP000036923"/>
    </source>
</evidence>
<dbReference type="Proteomes" id="UP000036923">
    <property type="component" value="Unassembled WGS sequence"/>
</dbReference>
<protein>
    <submittedName>
        <fullName evidence="4">Peptidase M23</fullName>
    </submittedName>
</protein>
<keyword evidence="2" id="KW-0472">Membrane</keyword>
<evidence type="ECO:0000256" key="1">
    <source>
        <dbReference type="SAM" id="MobiDB-lite"/>
    </source>
</evidence>
<dbReference type="GO" id="GO:0004222">
    <property type="term" value="F:metalloendopeptidase activity"/>
    <property type="evidence" value="ECO:0007669"/>
    <property type="project" value="TreeGrafter"/>
</dbReference>
<evidence type="ECO:0000313" key="4">
    <source>
        <dbReference type="EMBL" id="KNY30230.1"/>
    </source>
</evidence>
<name>A0A0L6JXD8_9FIRM</name>
<dbReference type="Pfam" id="PF01551">
    <property type="entry name" value="Peptidase_M23"/>
    <property type="match status" value="1"/>
</dbReference>
<comment type="caution">
    <text evidence="4">The sequence shown here is derived from an EMBL/GenBank/DDBJ whole genome shotgun (WGS) entry which is preliminary data.</text>
</comment>
<accession>A0A0L6JXD8</accession>
<evidence type="ECO:0000259" key="3">
    <source>
        <dbReference type="Pfam" id="PF01551"/>
    </source>
</evidence>
<dbReference type="CDD" id="cd12797">
    <property type="entry name" value="M23_peptidase"/>
    <property type="match status" value="1"/>
</dbReference>
<dbReference type="PANTHER" id="PTHR21666">
    <property type="entry name" value="PEPTIDASE-RELATED"/>
    <property type="match status" value="1"/>
</dbReference>
<dbReference type="STRING" id="398512.Bccel_5507"/>
<dbReference type="PANTHER" id="PTHR21666:SF270">
    <property type="entry name" value="MUREIN HYDROLASE ACTIVATOR ENVC"/>
    <property type="match status" value="1"/>
</dbReference>
<feature type="region of interest" description="Disordered" evidence="1">
    <location>
        <begin position="68"/>
        <end position="131"/>
    </location>
</feature>
<feature type="compositionally biased region" description="Polar residues" evidence="1">
    <location>
        <begin position="114"/>
        <end position="124"/>
    </location>
</feature>
<reference evidence="5" key="1">
    <citation type="submission" date="2015-07" db="EMBL/GenBank/DDBJ databases">
        <title>Near-Complete Genome Sequence of the Cellulolytic Bacterium Bacteroides (Pseudobacteroides) cellulosolvens ATCC 35603.</title>
        <authorList>
            <person name="Dassa B."/>
            <person name="Utturkar S.M."/>
            <person name="Klingeman D.M."/>
            <person name="Hurt R.A."/>
            <person name="Keller M."/>
            <person name="Xu J."/>
            <person name="Reddy Y.H.K."/>
            <person name="Borovok I."/>
            <person name="Grinberg I.R."/>
            <person name="Lamed R."/>
            <person name="Zhivin O."/>
            <person name="Bayer E.A."/>
            <person name="Brown S.D."/>
        </authorList>
    </citation>
    <scope>NUCLEOTIDE SEQUENCE [LARGE SCALE GENOMIC DNA]</scope>
    <source>
        <strain evidence="5">DSM 2933</strain>
    </source>
</reference>
<keyword evidence="2" id="KW-1133">Transmembrane helix</keyword>
<dbReference type="Gene3D" id="2.70.70.10">
    <property type="entry name" value="Glucose Permease (Domain IIA)"/>
    <property type="match status" value="1"/>
</dbReference>
<keyword evidence="2" id="KW-0812">Transmembrane</keyword>
<evidence type="ECO:0000256" key="2">
    <source>
        <dbReference type="SAM" id="Phobius"/>
    </source>
</evidence>
<dbReference type="eggNOG" id="COG0739">
    <property type="taxonomic scope" value="Bacteria"/>
</dbReference>
<dbReference type="InterPro" id="IPR016047">
    <property type="entry name" value="M23ase_b-sheet_dom"/>
</dbReference>
<dbReference type="SUPFAM" id="SSF51261">
    <property type="entry name" value="Duplicated hybrid motif"/>
    <property type="match status" value="1"/>
</dbReference>
<keyword evidence="5" id="KW-1185">Reference proteome</keyword>